<reference evidence="1" key="1">
    <citation type="submission" date="2020-10" db="EMBL/GenBank/DDBJ databases">
        <authorList>
            <person name="Gilroy R."/>
        </authorList>
    </citation>
    <scope>NUCLEOTIDE SEQUENCE</scope>
    <source>
        <strain evidence="1">2889</strain>
    </source>
</reference>
<organism evidence="1 2">
    <name type="scientific">Candidatus Pullibacteroides excrementavium</name>
    <dbReference type="NCBI Taxonomy" id="2840905"/>
    <lineage>
        <taxon>Bacteria</taxon>
        <taxon>Pseudomonadati</taxon>
        <taxon>Bacteroidota</taxon>
        <taxon>Bacteroidia</taxon>
        <taxon>Bacteroidales</taxon>
        <taxon>Candidatus Pullibacteroides</taxon>
    </lineage>
</organism>
<gene>
    <name evidence="1" type="ORF">IAB08_04790</name>
</gene>
<protein>
    <submittedName>
        <fullName evidence="1">Transposase</fullName>
    </submittedName>
</protein>
<dbReference type="EMBL" id="JADIMZ010000072">
    <property type="protein sequence ID" value="MBO8432590.1"/>
    <property type="molecule type" value="Genomic_DNA"/>
</dbReference>
<evidence type="ECO:0000313" key="2">
    <source>
        <dbReference type="Proteomes" id="UP000823612"/>
    </source>
</evidence>
<proteinExistence type="predicted"/>
<dbReference type="InterPro" id="IPR046687">
    <property type="entry name" value="DUF6557"/>
</dbReference>
<comment type="caution">
    <text evidence="1">The sequence shown here is derived from an EMBL/GenBank/DDBJ whole genome shotgun (WGS) entry which is preliminary data.</text>
</comment>
<dbReference type="Proteomes" id="UP000823612">
    <property type="component" value="Unassembled WGS sequence"/>
</dbReference>
<name>A0A9D9GZB1_9BACT</name>
<dbReference type="AlphaFoldDB" id="A0A9D9GZB1"/>
<evidence type="ECO:0000313" key="1">
    <source>
        <dbReference type="EMBL" id="MBO8432590.1"/>
    </source>
</evidence>
<reference evidence="1" key="2">
    <citation type="journal article" date="2021" name="PeerJ">
        <title>Extensive microbial diversity within the chicken gut microbiome revealed by metagenomics and culture.</title>
        <authorList>
            <person name="Gilroy R."/>
            <person name="Ravi A."/>
            <person name="Getino M."/>
            <person name="Pursley I."/>
            <person name="Horton D.L."/>
            <person name="Alikhan N.F."/>
            <person name="Baker D."/>
            <person name="Gharbi K."/>
            <person name="Hall N."/>
            <person name="Watson M."/>
            <person name="Adriaenssens E.M."/>
            <person name="Foster-Nyarko E."/>
            <person name="Jarju S."/>
            <person name="Secka A."/>
            <person name="Antonio M."/>
            <person name="Oren A."/>
            <person name="Chaudhuri R.R."/>
            <person name="La Ragione R."/>
            <person name="Hildebrand F."/>
            <person name="Pallen M.J."/>
        </authorList>
    </citation>
    <scope>NUCLEOTIDE SEQUENCE</scope>
    <source>
        <strain evidence="1">2889</strain>
    </source>
</reference>
<dbReference type="Pfam" id="PF20194">
    <property type="entry name" value="DUF6557"/>
    <property type="match status" value="1"/>
</dbReference>
<accession>A0A9D9GZB1</accession>
<sequence>MTFKTLLEQYSFDEIAPAFKALWQWNAPKQAARLQLEDWRRIYQSLKETKTTPSHYYIRLGCRWESCTPMIDMNCSVYTKKGNSRCYPLSCHPLWAESIGMEIVVDKDVQISPVELTAGLLWEITYYGGTEAMSNENQKRIFKCNS</sequence>